<dbReference type="InterPro" id="IPR032710">
    <property type="entry name" value="NTF2-like_dom_sf"/>
</dbReference>
<dbReference type="Pfam" id="PF12680">
    <property type="entry name" value="SnoaL_2"/>
    <property type="match status" value="1"/>
</dbReference>
<dbReference type="EMBL" id="RSCK01000021">
    <property type="protein sequence ID" value="RUT11795.1"/>
    <property type="molecule type" value="Genomic_DNA"/>
</dbReference>
<keyword evidence="4" id="KW-1185">Reference proteome</keyword>
<accession>A0AB37UKA5</accession>
<dbReference type="AlphaFoldDB" id="A0AB37UKA5"/>
<proteinExistence type="predicted"/>
<keyword evidence="1" id="KW-1133">Transmembrane helix</keyword>
<name>A0AB37UKA5_9CYAN</name>
<evidence type="ECO:0000313" key="3">
    <source>
        <dbReference type="EMBL" id="RUT11795.1"/>
    </source>
</evidence>
<feature type="transmembrane region" description="Helical" evidence="1">
    <location>
        <begin position="20"/>
        <end position="43"/>
    </location>
</feature>
<dbReference type="RefSeq" id="WP_106167480.1">
    <property type="nucleotide sequence ID" value="NZ_JAVKZF010000002.1"/>
</dbReference>
<evidence type="ECO:0000313" key="4">
    <source>
        <dbReference type="Proteomes" id="UP000282574"/>
    </source>
</evidence>
<dbReference type="SUPFAM" id="SSF54427">
    <property type="entry name" value="NTF2-like"/>
    <property type="match status" value="1"/>
</dbReference>
<dbReference type="InterPro" id="IPR011944">
    <property type="entry name" value="Steroid_delta5-4_isomerase"/>
</dbReference>
<dbReference type="Proteomes" id="UP000282574">
    <property type="component" value="Unassembled WGS sequence"/>
</dbReference>
<sequence>MKIDLHQVKIKSYRVALAKLSKGIAVLVGIAIVLISIEVFAGIPTQMNVTNSSPAGRKTTPPEQIRTIVRQARDSWVNGDADAFAALFTPDGELIVPGQKWVGKDAIRKAAADFATYASNVKIEIRQIIIEGDRAAVEWYWEDTEKASGRRNRADDAIIADFVAGKIKRWREYIDSKTPETVTSDQSPVTSHQ</sequence>
<keyword evidence="1" id="KW-0472">Membrane</keyword>
<dbReference type="InterPro" id="IPR037401">
    <property type="entry name" value="SnoaL-like"/>
</dbReference>
<protein>
    <recommendedName>
        <fullName evidence="2">SnoaL-like domain-containing protein</fullName>
    </recommendedName>
</protein>
<comment type="caution">
    <text evidence="3">The sequence shown here is derived from an EMBL/GenBank/DDBJ whole genome shotgun (WGS) entry which is preliminary data.</text>
</comment>
<dbReference type="Gene3D" id="3.10.450.50">
    <property type="match status" value="1"/>
</dbReference>
<reference evidence="3 4" key="1">
    <citation type="journal article" date="2019" name="Genome Biol. Evol.">
        <title>Day and night: Metabolic profiles and evolutionary relationships of six axenic non-marine cyanobacteria.</title>
        <authorList>
            <person name="Will S.E."/>
            <person name="Henke P."/>
            <person name="Boedeker C."/>
            <person name="Huang S."/>
            <person name="Brinkmann H."/>
            <person name="Rohde M."/>
            <person name="Jarek M."/>
            <person name="Friedl T."/>
            <person name="Seufert S."/>
            <person name="Schumacher M."/>
            <person name="Overmann J."/>
            <person name="Neumann-Schaal M."/>
            <person name="Petersen J."/>
        </authorList>
    </citation>
    <scope>NUCLEOTIDE SEQUENCE [LARGE SCALE GENOMIC DNA]</scope>
    <source>
        <strain evidence="3 4">SAG 39.79</strain>
    </source>
</reference>
<evidence type="ECO:0000256" key="1">
    <source>
        <dbReference type="SAM" id="Phobius"/>
    </source>
</evidence>
<evidence type="ECO:0000259" key="2">
    <source>
        <dbReference type="Pfam" id="PF12680"/>
    </source>
</evidence>
<gene>
    <name evidence="3" type="ORF">DSM107010_29720</name>
</gene>
<keyword evidence="1" id="KW-0812">Transmembrane</keyword>
<organism evidence="3 4">
    <name type="scientific">Chroococcidiopsis cubana SAG 39.79</name>
    <dbReference type="NCBI Taxonomy" id="388085"/>
    <lineage>
        <taxon>Bacteria</taxon>
        <taxon>Bacillati</taxon>
        <taxon>Cyanobacteriota</taxon>
        <taxon>Cyanophyceae</taxon>
        <taxon>Chroococcidiopsidales</taxon>
        <taxon>Chroococcidiopsidaceae</taxon>
        <taxon>Chroococcidiopsis</taxon>
    </lineage>
</organism>
<dbReference type="NCBIfam" id="TIGR02246">
    <property type="entry name" value="SgcJ/EcaC family oxidoreductase"/>
    <property type="match status" value="1"/>
</dbReference>
<feature type="domain" description="SnoaL-like" evidence="2">
    <location>
        <begin position="69"/>
        <end position="170"/>
    </location>
</feature>